<sequence length="174" mass="18890">MKDALAIHRRLLAHQVHHEIVRLPRPMTSARELPDMVSAAPERCLMVTVLEVATRVGREVVVAVTSPVALPPRPGAVGALLGARQVRHAASHVVNAATDYADGLVCPLLLPQPLPVFIDDRLRVDEGPVFMPIGERHTALSLRARDLLELLPGKLADLRGARLRGARGAVARRH</sequence>
<name>A0A4R4NNC0_9ACTN</name>
<organism evidence="2 3">
    <name type="scientific">Nonomuraea longispora</name>
    <dbReference type="NCBI Taxonomy" id="1848320"/>
    <lineage>
        <taxon>Bacteria</taxon>
        <taxon>Bacillati</taxon>
        <taxon>Actinomycetota</taxon>
        <taxon>Actinomycetes</taxon>
        <taxon>Streptosporangiales</taxon>
        <taxon>Streptosporangiaceae</taxon>
        <taxon>Nonomuraea</taxon>
    </lineage>
</organism>
<dbReference type="AlphaFoldDB" id="A0A4R4NNC0"/>
<dbReference type="Proteomes" id="UP000295157">
    <property type="component" value="Unassembled WGS sequence"/>
</dbReference>
<evidence type="ECO:0000313" key="2">
    <source>
        <dbReference type="EMBL" id="TDC10745.1"/>
    </source>
</evidence>
<proteinExistence type="predicted"/>
<dbReference type="RefSeq" id="WP_132329548.1">
    <property type="nucleotide sequence ID" value="NZ_SMJZ01000006.1"/>
</dbReference>
<dbReference type="EMBL" id="SMJZ01000006">
    <property type="protein sequence ID" value="TDC10745.1"/>
    <property type="molecule type" value="Genomic_DNA"/>
</dbReference>
<dbReference type="InterPro" id="IPR007214">
    <property type="entry name" value="YbaK/aa-tRNA-synth-assoc-dom"/>
</dbReference>
<dbReference type="InterPro" id="IPR036754">
    <property type="entry name" value="YbaK/aa-tRNA-synt-asso_dom_sf"/>
</dbReference>
<protein>
    <recommendedName>
        <fullName evidence="1">YbaK/aminoacyl-tRNA synthetase-associated domain-containing protein</fullName>
    </recommendedName>
</protein>
<evidence type="ECO:0000313" key="3">
    <source>
        <dbReference type="Proteomes" id="UP000295157"/>
    </source>
</evidence>
<dbReference type="SUPFAM" id="SSF55826">
    <property type="entry name" value="YbaK/ProRS associated domain"/>
    <property type="match status" value="1"/>
</dbReference>
<evidence type="ECO:0000259" key="1">
    <source>
        <dbReference type="Pfam" id="PF04073"/>
    </source>
</evidence>
<dbReference type="Pfam" id="PF04073">
    <property type="entry name" value="tRNA_edit"/>
    <property type="match status" value="1"/>
</dbReference>
<dbReference type="Gene3D" id="3.90.960.10">
    <property type="entry name" value="YbaK/aminoacyl-tRNA synthetase-associated domain"/>
    <property type="match status" value="1"/>
</dbReference>
<gene>
    <name evidence="2" type="ORF">E1267_03120</name>
</gene>
<comment type="caution">
    <text evidence="2">The sequence shown here is derived from an EMBL/GenBank/DDBJ whole genome shotgun (WGS) entry which is preliminary data.</text>
</comment>
<dbReference type="OrthoDB" id="3533795at2"/>
<reference evidence="2 3" key="1">
    <citation type="submission" date="2019-02" db="EMBL/GenBank/DDBJ databases">
        <title>Draft genome sequences of novel Actinobacteria.</title>
        <authorList>
            <person name="Sahin N."/>
            <person name="Ay H."/>
            <person name="Saygin H."/>
        </authorList>
    </citation>
    <scope>NUCLEOTIDE SEQUENCE [LARGE SCALE GENOMIC DNA]</scope>
    <source>
        <strain evidence="2 3">KC201</strain>
    </source>
</reference>
<accession>A0A4R4NNC0</accession>
<dbReference type="GO" id="GO:0002161">
    <property type="term" value="F:aminoacyl-tRNA deacylase activity"/>
    <property type="evidence" value="ECO:0007669"/>
    <property type="project" value="InterPro"/>
</dbReference>
<keyword evidence="3" id="KW-1185">Reference proteome</keyword>
<feature type="domain" description="YbaK/aminoacyl-tRNA synthetase-associated" evidence="1">
    <location>
        <begin position="30"/>
        <end position="149"/>
    </location>
</feature>